<dbReference type="InterPro" id="IPR010730">
    <property type="entry name" value="HET"/>
</dbReference>
<dbReference type="OrthoDB" id="3540875at2759"/>
<dbReference type="STRING" id="149040.A0A194XIY0"/>
<dbReference type="KEGG" id="psco:LY89DRAFT_730979"/>
<dbReference type="AlphaFoldDB" id="A0A194XIY0"/>
<evidence type="ECO:0000313" key="2">
    <source>
        <dbReference type="EMBL" id="KUJ19722.1"/>
    </source>
</evidence>
<sequence>MSKSLCSTCQLIDFRKYLYESKFFSTAPLALLGSWEQICKRTQCPFCRLVHDGFSSHAQIPPSKSMIMLSNRKSWKCCISYNEYHGIRWKDYSNEFDLHAQAERTHAESRYQFVVYWERGPREFVEVFLRPLRDGPFYGRIVDQERANLSLCRKWLDLCHDYHNGASGVCLGKKTSRRFLREGLRLIDVDDMRIVRGSTDKAYYVALSYVWGQDVMKTKMPLSLKSSVRIDNDGVETIDLPDLLPRTIQDAIEVTRSVGYRYLWVDSLCIIQDDAVDRDGQLNMMDEIYSNANLTIAAASGLHADWGLPGISRPRHYTQRSETVINGVELALAFPSFRDLNSSMTLNWNTRGWTLQEKLLSKRILLFTDFQMYFRCANSICAEDIAMEAGILSDSIKKRQNPFKWGVQRERPSTLDKVGDFITLDALKLTDKSWNLTFLPNYVALIEEFSQRTFTYKQDTLKAILGVLRTWGPSNDNFPGGLPRDWLSDVLLWQPRDGSEYHSGHASRIGIPTWSWAAWSLSEGCIWPEYTKGVACRDQPITIHTEDNGSIYSYNIEPQYKEPWRVAKRSSELLSVTAQQHLKGSGTLLSFQSPVCLCKVGEVIKKRKDVSADALQMFYILDGINQRVGIVWTSERVAQMPRGHEFIALSYRTSGTTLKNAVDKKYIPKRKITQAAKVDPVSGTSYLQPDKEVDRSAGDWKVINVMLVEWKDDVAFRVAIGQIISTAWGTLGEQLVYLG</sequence>
<dbReference type="RefSeq" id="XP_018074077.1">
    <property type="nucleotide sequence ID" value="XM_018219532.1"/>
</dbReference>
<protein>
    <submittedName>
        <fullName evidence="2">HET-domain-containing protein</fullName>
    </submittedName>
</protein>
<dbReference type="InParanoid" id="A0A194XIY0"/>
<gene>
    <name evidence="2" type="ORF">LY89DRAFT_730979</name>
</gene>
<dbReference type="PANTHER" id="PTHR33112">
    <property type="entry name" value="DOMAIN PROTEIN, PUTATIVE-RELATED"/>
    <property type="match status" value="1"/>
</dbReference>
<dbReference type="PANTHER" id="PTHR33112:SF16">
    <property type="entry name" value="HETEROKARYON INCOMPATIBILITY DOMAIN-CONTAINING PROTEIN"/>
    <property type="match status" value="1"/>
</dbReference>
<dbReference type="Proteomes" id="UP000070700">
    <property type="component" value="Unassembled WGS sequence"/>
</dbReference>
<keyword evidence="3" id="KW-1185">Reference proteome</keyword>
<dbReference type="EMBL" id="KQ947410">
    <property type="protein sequence ID" value="KUJ19722.1"/>
    <property type="molecule type" value="Genomic_DNA"/>
</dbReference>
<proteinExistence type="predicted"/>
<name>A0A194XIY0_MOLSC</name>
<reference evidence="2 3" key="1">
    <citation type="submission" date="2015-10" db="EMBL/GenBank/DDBJ databases">
        <title>Full genome of DAOMC 229536 Phialocephala scopiformis, a fungal endophyte of spruce producing the potent anti-insectan compound rugulosin.</title>
        <authorList>
            <consortium name="DOE Joint Genome Institute"/>
            <person name="Walker A.K."/>
            <person name="Frasz S.L."/>
            <person name="Seifert K.A."/>
            <person name="Miller J.D."/>
            <person name="Mondo S.J."/>
            <person name="Labutti K."/>
            <person name="Lipzen A."/>
            <person name="Dockter R."/>
            <person name="Kennedy M."/>
            <person name="Grigoriev I.V."/>
            <person name="Spatafora J.W."/>
        </authorList>
    </citation>
    <scope>NUCLEOTIDE SEQUENCE [LARGE SCALE GENOMIC DNA]</scope>
    <source>
        <strain evidence="2 3">CBS 120377</strain>
    </source>
</reference>
<accession>A0A194XIY0</accession>
<evidence type="ECO:0000259" key="1">
    <source>
        <dbReference type="Pfam" id="PF06985"/>
    </source>
</evidence>
<feature type="domain" description="Heterokaryon incompatibility" evidence="1">
    <location>
        <begin position="204"/>
        <end position="357"/>
    </location>
</feature>
<organism evidence="2 3">
    <name type="scientific">Mollisia scopiformis</name>
    <name type="common">Conifer needle endophyte fungus</name>
    <name type="synonym">Phialocephala scopiformis</name>
    <dbReference type="NCBI Taxonomy" id="149040"/>
    <lineage>
        <taxon>Eukaryota</taxon>
        <taxon>Fungi</taxon>
        <taxon>Dikarya</taxon>
        <taxon>Ascomycota</taxon>
        <taxon>Pezizomycotina</taxon>
        <taxon>Leotiomycetes</taxon>
        <taxon>Helotiales</taxon>
        <taxon>Mollisiaceae</taxon>
        <taxon>Mollisia</taxon>
    </lineage>
</organism>
<dbReference type="Pfam" id="PF06985">
    <property type="entry name" value="HET"/>
    <property type="match status" value="1"/>
</dbReference>
<evidence type="ECO:0000313" key="3">
    <source>
        <dbReference type="Proteomes" id="UP000070700"/>
    </source>
</evidence>
<dbReference type="GeneID" id="28829258"/>